<feature type="region of interest" description="Disordered" evidence="1">
    <location>
        <begin position="163"/>
        <end position="185"/>
    </location>
</feature>
<dbReference type="OrthoDB" id="298344at2759"/>
<gene>
    <name evidence="2" type="ORF">ANE_LOCUS6025</name>
</gene>
<protein>
    <submittedName>
        <fullName evidence="2">Uncharacterized protein</fullName>
    </submittedName>
</protein>
<name>A0A565B2Q9_9BRAS</name>
<dbReference type="EMBL" id="CABITT030000002">
    <property type="protein sequence ID" value="VVA95580.1"/>
    <property type="molecule type" value="Genomic_DNA"/>
</dbReference>
<organism evidence="2 3">
    <name type="scientific">Arabis nemorensis</name>
    <dbReference type="NCBI Taxonomy" id="586526"/>
    <lineage>
        <taxon>Eukaryota</taxon>
        <taxon>Viridiplantae</taxon>
        <taxon>Streptophyta</taxon>
        <taxon>Embryophyta</taxon>
        <taxon>Tracheophyta</taxon>
        <taxon>Spermatophyta</taxon>
        <taxon>Magnoliopsida</taxon>
        <taxon>eudicotyledons</taxon>
        <taxon>Gunneridae</taxon>
        <taxon>Pentapetalae</taxon>
        <taxon>rosids</taxon>
        <taxon>malvids</taxon>
        <taxon>Brassicales</taxon>
        <taxon>Brassicaceae</taxon>
        <taxon>Arabideae</taxon>
        <taxon>Arabis</taxon>
    </lineage>
</organism>
<proteinExistence type="predicted"/>
<dbReference type="PANTHER" id="PTHR34194">
    <property type="entry name" value="F14J8.16 PROTEIN"/>
    <property type="match status" value="1"/>
</dbReference>
<comment type="caution">
    <text evidence="2">The sequence shown here is derived from an EMBL/GenBank/DDBJ whole genome shotgun (WGS) entry which is preliminary data.</text>
</comment>
<feature type="compositionally biased region" description="Basic and acidic residues" evidence="1">
    <location>
        <begin position="170"/>
        <end position="180"/>
    </location>
</feature>
<keyword evidence="3" id="KW-1185">Reference proteome</keyword>
<dbReference type="Proteomes" id="UP000489600">
    <property type="component" value="Unassembled WGS sequence"/>
</dbReference>
<accession>A0A565B2Q9</accession>
<evidence type="ECO:0000256" key="1">
    <source>
        <dbReference type="SAM" id="MobiDB-lite"/>
    </source>
</evidence>
<dbReference type="PANTHER" id="PTHR34194:SF18">
    <property type="entry name" value="BNAA02G18490D PROTEIN"/>
    <property type="match status" value="1"/>
</dbReference>
<dbReference type="AlphaFoldDB" id="A0A565B2Q9"/>
<reference evidence="2" key="1">
    <citation type="submission" date="2019-07" db="EMBL/GenBank/DDBJ databases">
        <authorList>
            <person name="Dittberner H."/>
        </authorList>
    </citation>
    <scope>NUCLEOTIDE SEQUENCE [LARGE SCALE GENOMIC DNA]</scope>
</reference>
<sequence length="426" mass="48466">MEPKNSVVVVVDMEIIEIESDTDKDEVGGSRMLALCGPVSCEVANTVVEYGETSMEIVCADDDSGPGLVFDSDYQKYLAACSGNEILYLLEDNVRESSPLRLMYNVDNEKSGAGRKGVSSVSKRLRTENGRAKYKPISKTVLKNRETQQKKGYVRRGRKIGPTKNTVELKPPRDVKDVQRGRKSSAIKKNFKACKKVNEKSSAKRNAKSQKIFRASKRLKTEKGRADYYSVNTKDARQKKREAPQGRKIHVTKNNVESKSKCHVKDELVHRFKACKKENEKSLSSIDKGYAYYLEYLKNSITIFKPDQKGKPVKDFVCLSDPDIIAISNHPFPDGGNFPFEANKDEKVIDLEDGIESDDIFNSMFSKKLMEILRRPYDKKEFLKLRKTASLKRPLTRSRELRDGREITYNVKNQLTLSFLEQYPGN</sequence>
<evidence type="ECO:0000313" key="3">
    <source>
        <dbReference type="Proteomes" id="UP000489600"/>
    </source>
</evidence>
<evidence type="ECO:0000313" key="2">
    <source>
        <dbReference type="EMBL" id="VVA95580.1"/>
    </source>
</evidence>